<organism evidence="2 3">
    <name type="scientific">Planococcus notacanthi</name>
    <dbReference type="NCBI Taxonomy" id="3035188"/>
    <lineage>
        <taxon>Bacteria</taxon>
        <taxon>Bacillati</taxon>
        <taxon>Bacillota</taxon>
        <taxon>Bacilli</taxon>
        <taxon>Bacillales</taxon>
        <taxon>Caryophanaceae</taxon>
        <taxon>Planococcus</taxon>
    </lineage>
</organism>
<dbReference type="InterPro" id="IPR000182">
    <property type="entry name" value="GNAT_dom"/>
</dbReference>
<evidence type="ECO:0000259" key="1">
    <source>
        <dbReference type="PROSITE" id="PS51186"/>
    </source>
</evidence>
<keyword evidence="3" id="KW-1185">Reference proteome</keyword>
<dbReference type="PROSITE" id="PS51186">
    <property type="entry name" value="GNAT"/>
    <property type="match status" value="1"/>
</dbReference>
<dbReference type="PANTHER" id="PTHR43415:SF3">
    <property type="entry name" value="GNAT-FAMILY ACETYLTRANSFERASE"/>
    <property type="match status" value="1"/>
</dbReference>
<accession>A0ABT7ZQ07</accession>
<dbReference type="EMBL" id="JASDCQ010000012">
    <property type="protein sequence ID" value="MDN3429173.1"/>
    <property type="molecule type" value="Genomic_DNA"/>
</dbReference>
<sequence>MNEQQNLSSCIQLRPIAINDYERVLKWSKDDSFCLANGWEINRNPEELYRWWLLCVNNVSNDFIRMGIEYDGNLVGYADLANIKDYTAELGIAIGNSELWGKGIGYNSSKSMMKFAADQLGIMIFKAETNEANLRSRKMLEKIGFKEISRVGSEEYLGMIGLLIQYRLEV</sequence>
<dbReference type="Pfam" id="PF13302">
    <property type="entry name" value="Acetyltransf_3"/>
    <property type="match status" value="1"/>
</dbReference>
<dbReference type="PANTHER" id="PTHR43415">
    <property type="entry name" value="SPERMIDINE N(1)-ACETYLTRANSFERASE"/>
    <property type="match status" value="1"/>
</dbReference>
<dbReference type="RefSeq" id="WP_290215593.1">
    <property type="nucleotide sequence ID" value="NZ_JASDCQ010000012.1"/>
</dbReference>
<name>A0ABT7ZQ07_9BACL</name>
<dbReference type="InterPro" id="IPR016181">
    <property type="entry name" value="Acyl_CoA_acyltransferase"/>
</dbReference>
<dbReference type="SUPFAM" id="SSF55729">
    <property type="entry name" value="Acyl-CoA N-acyltransferases (Nat)"/>
    <property type="match status" value="1"/>
</dbReference>
<gene>
    <name evidence="2" type="ORF">QMA01_17900</name>
</gene>
<proteinExistence type="predicted"/>
<evidence type="ECO:0000313" key="3">
    <source>
        <dbReference type="Proteomes" id="UP001225873"/>
    </source>
</evidence>
<comment type="caution">
    <text evidence="2">The sequence shown here is derived from an EMBL/GenBank/DDBJ whole genome shotgun (WGS) entry which is preliminary data.</text>
</comment>
<dbReference type="Gene3D" id="3.40.630.30">
    <property type="match status" value="1"/>
</dbReference>
<dbReference type="Proteomes" id="UP001225873">
    <property type="component" value="Unassembled WGS sequence"/>
</dbReference>
<protein>
    <submittedName>
        <fullName evidence="2">GNAT family N-acetyltransferase</fullName>
    </submittedName>
</protein>
<feature type="domain" description="N-acetyltransferase" evidence="1">
    <location>
        <begin position="11"/>
        <end position="169"/>
    </location>
</feature>
<reference evidence="2 3" key="1">
    <citation type="submission" date="2023-03" db="EMBL/GenBank/DDBJ databases">
        <authorList>
            <person name="Uniacke-Lowe S."/>
            <person name="Ross P."/>
            <person name="Hill C."/>
        </authorList>
    </citation>
    <scope>NUCLEOTIDE SEQUENCE [LARGE SCALE GENOMIC DNA]</scope>
    <source>
        <strain evidence="2 3">APC 4016</strain>
    </source>
</reference>
<evidence type="ECO:0000313" key="2">
    <source>
        <dbReference type="EMBL" id="MDN3429173.1"/>
    </source>
</evidence>